<dbReference type="Gene3D" id="3.30.9.10">
    <property type="entry name" value="D-Amino Acid Oxidase, subunit A, domain 2"/>
    <property type="match status" value="1"/>
</dbReference>
<evidence type="ECO:0000259" key="1">
    <source>
        <dbReference type="Pfam" id="PF01494"/>
    </source>
</evidence>
<accession>A0A9W6M0T2</accession>
<dbReference type="PRINTS" id="PR00420">
    <property type="entry name" value="RNGMNOXGNASE"/>
</dbReference>
<dbReference type="Pfam" id="PF01494">
    <property type="entry name" value="FAD_binding_3"/>
    <property type="match status" value="1"/>
</dbReference>
<dbReference type="PANTHER" id="PTHR46865">
    <property type="entry name" value="OXIDOREDUCTASE-RELATED"/>
    <property type="match status" value="1"/>
</dbReference>
<dbReference type="PANTHER" id="PTHR46865:SF2">
    <property type="entry name" value="MONOOXYGENASE"/>
    <property type="match status" value="1"/>
</dbReference>
<name>A0A9W6M0T2_9MICO</name>
<dbReference type="AlphaFoldDB" id="A0A9W6M0T2"/>
<reference evidence="2" key="2">
    <citation type="submission" date="2023-01" db="EMBL/GenBank/DDBJ databases">
        <authorList>
            <person name="Sun Q."/>
            <person name="Evtushenko L."/>
        </authorList>
    </citation>
    <scope>NUCLEOTIDE SEQUENCE</scope>
    <source>
        <strain evidence="2">VKM Ac-1401</strain>
    </source>
</reference>
<dbReference type="GO" id="GO:0071949">
    <property type="term" value="F:FAD binding"/>
    <property type="evidence" value="ECO:0007669"/>
    <property type="project" value="InterPro"/>
</dbReference>
<sequence>MRARTVLISGGGIAGATLAHSLGRRGFAVTVVERAAAARSSGNPVDVRGAAVDVAQRMGVMDRLEELSTHVESLRFITPAGRTIARLDIRPRRRAEGRHDVEVPRADLARVLLDAARPTAEFVFGDAIASLHADTDGVDVAFDSGMERRFDIVIGADGLHSGVRRLAFGDEAQFVRHQGLYVGTYPLGQPLDDPTEVVMLNTPGRSASVHPGSGHPLAAFIFRSPADPGFDHRDADQHAAMIREAYRGDGWIVPELLEGLQHADDLYFDAVSQVQLPRWSRGRIALLGDAASSVSLFGEGSSLAMIGAARLANALAETSDAEQAFERFEAEHRPLVRSKQRMVRLAAGLIVPGTRLGIGARNAGVRLSSLGAAWMRRLPSGDAIAG</sequence>
<dbReference type="Gene3D" id="3.50.50.60">
    <property type="entry name" value="FAD/NAD(P)-binding domain"/>
    <property type="match status" value="1"/>
</dbReference>
<keyword evidence="3" id="KW-1185">Reference proteome</keyword>
<gene>
    <name evidence="2" type="ORF">GCM10017584_27650</name>
</gene>
<dbReference type="InterPro" id="IPR002938">
    <property type="entry name" value="FAD-bd"/>
</dbReference>
<dbReference type="SUPFAM" id="SSF51905">
    <property type="entry name" value="FAD/NAD(P)-binding domain"/>
    <property type="match status" value="1"/>
</dbReference>
<dbReference type="InterPro" id="IPR051704">
    <property type="entry name" value="FAD_aromatic-hydroxylase"/>
</dbReference>
<dbReference type="EMBL" id="BSEN01000013">
    <property type="protein sequence ID" value="GLJ77191.1"/>
    <property type="molecule type" value="Genomic_DNA"/>
</dbReference>
<protein>
    <submittedName>
        <fullName evidence="2">Oxidoreductase</fullName>
    </submittedName>
</protein>
<evidence type="ECO:0000313" key="3">
    <source>
        <dbReference type="Proteomes" id="UP001142372"/>
    </source>
</evidence>
<comment type="caution">
    <text evidence="2">The sequence shown here is derived from an EMBL/GenBank/DDBJ whole genome shotgun (WGS) entry which is preliminary data.</text>
</comment>
<organism evidence="2 3">
    <name type="scientific">Leifsonia poae</name>
    <dbReference type="NCBI Taxonomy" id="110933"/>
    <lineage>
        <taxon>Bacteria</taxon>
        <taxon>Bacillati</taxon>
        <taxon>Actinomycetota</taxon>
        <taxon>Actinomycetes</taxon>
        <taxon>Micrococcales</taxon>
        <taxon>Microbacteriaceae</taxon>
        <taxon>Leifsonia</taxon>
    </lineage>
</organism>
<dbReference type="Proteomes" id="UP001142372">
    <property type="component" value="Unassembled WGS sequence"/>
</dbReference>
<proteinExistence type="predicted"/>
<dbReference type="InterPro" id="IPR036188">
    <property type="entry name" value="FAD/NAD-bd_sf"/>
</dbReference>
<feature type="domain" description="FAD-binding" evidence="1">
    <location>
        <begin position="5"/>
        <end position="335"/>
    </location>
</feature>
<reference evidence="2" key="1">
    <citation type="journal article" date="2014" name="Int. J. Syst. Evol. Microbiol.">
        <title>Complete genome sequence of Corynebacterium casei LMG S-19264T (=DSM 44701T), isolated from a smear-ripened cheese.</title>
        <authorList>
            <consortium name="US DOE Joint Genome Institute (JGI-PGF)"/>
            <person name="Walter F."/>
            <person name="Albersmeier A."/>
            <person name="Kalinowski J."/>
            <person name="Ruckert C."/>
        </authorList>
    </citation>
    <scope>NUCLEOTIDE SEQUENCE</scope>
    <source>
        <strain evidence="2">VKM Ac-1401</strain>
    </source>
</reference>
<dbReference type="RefSeq" id="WP_271177835.1">
    <property type="nucleotide sequence ID" value="NZ_BAAAJO010000004.1"/>
</dbReference>
<evidence type="ECO:0000313" key="2">
    <source>
        <dbReference type="EMBL" id="GLJ77191.1"/>
    </source>
</evidence>